<dbReference type="InterPro" id="IPR036291">
    <property type="entry name" value="NAD(P)-bd_dom_sf"/>
</dbReference>
<evidence type="ECO:0000313" key="3">
    <source>
        <dbReference type="Proteomes" id="UP000061382"/>
    </source>
</evidence>
<dbReference type="AlphaFoldDB" id="A0A0P0C814"/>
<dbReference type="Pfam" id="PF05368">
    <property type="entry name" value="NmrA"/>
    <property type="match status" value="1"/>
</dbReference>
<dbReference type="RefSeq" id="WP_062545950.1">
    <property type="nucleotide sequence ID" value="NZ_CP012643.1"/>
</dbReference>
<proteinExistence type="predicted"/>
<dbReference type="Proteomes" id="UP000061382">
    <property type="component" value="Chromosome"/>
</dbReference>
<accession>A0A0P0C814</accession>
<dbReference type="PANTHER" id="PTHR43162:SF1">
    <property type="entry name" value="PRESTALK A DIFFERENTIATION PROTEIN A"/>
    <property type="match status" value="1"/>
</dbReference>
<gene>
    <name evidence="2" type="ORF">DC20_12860</name>
</gene>
<dbReference type="SUPFAM" id="SSF51735">
    <property type="entry name" value="NAD(P)-binding Rossmann-fold domains"/>
    <property type="match status" value="1"/>
</dbReference>
<dbReference type="CDD" id="cd05269">
    <property type="entry name" value="TMR_SDR_a"/>
    <property type="match status" value="1"/>
</dbReference>
<dbReference type="Gene3D" id="3.40.50.720">
    <property type="entry name" value="NAD(P)-binding Rossmann-like Domain"/>
    <property type="match status" value="1"/>
</dbReference>
<reference evidence="2 3" key="1">
    <citation type="submission" date="2015-08" db="EMBL/GenBank/DDBJ databases">
        <title>Complete genome sequence of Rufibacter tibetensis strain 1351t, a radiation-resistant bacterium from tibet plateau.</title>
        <authorList>
            <person name="Dai J."/>
        </authorList>
    </citation>
    <scope>NUCLEOTIDE SEQUENCE [LARGE SCALE GENOMIC DNA]</scope>
    <source>
        <strain evidence="2 3">1351</strain>
    </source>
</reference>
<dbReference type="KEGG" id="rti:DC20_12860"/>
<evidence type="ECO:0000259" key="1">
    <source>
        <dbReference type="Pfam" id="PF05368"/>
    </source>
</evidence>
<dbReference type="InterPro" id="IPR008030">
    <property type="entry name" value="NmrA-like"/>
</dbReference>
<dbReference type="Gene3D" id="3.90.25.10">
    <property type="entry name" value="UDP-galactose 4-epimerase, domain 1"/>
    <property type="match status" value="1"/>
</dbReference>
<dbReference type="PANTHER" id="PTHR43162">
    <property type="match status" value="1"/>
</dbReference>
<dbReference type="EMBL" id="CP012643">
    <property type="protein sequence ID" value="ALJ01430.1"/>
    <property type="molecule type" value="Genomic_DNA"/>
</dbReference>
<dbReference type="STRING" id="512763.DC20_12860"/>
<dbReference type="InterPro" id="IPR051604">
    <property type="entry name" value="Ergot_Alk_Oxidoreductase"/>
</dbReference>
<organism evidence="2 3">
    <name type="scientific">Rufibacter tibetensis</name>
    <dbReference type="NCBI Taxonomy" id="512763"/>
    <lineage>
        <taxon>Bacteria</taxon>
        <taxon>Pseudomonadati</taxon>
        <taxon>Bacteroidota</taxon>
        <taxon>Cytophagia</taxon>
        <taxon>Cytophagales</taxon>
        <taxon>Hymenobacteraceae</taxon>
        <taxon>Rufibacter</taxon>
    </lineage>
</organism>
<name>A0A0P0C814_9BACT</name>
<sequence>MSKIILVTGATGTVGSATVKALSALGANVRAGVHSLIKGDNLKRLPGVDLTEINFSRPESLAVAFTGVGTAFLITPFAQDQVEMAQQLVDAAKAAGVKHVVRLSVIGADAEPGIQIGRWHRQAEEYLKSSGLPSTMLRPSGFMQNFTNQYAPTIKENNVFYQPNGEGRAGYIDVRDIGAVAAHVLMNPSEHTGMAYTLTGPQALSGNEVAEIFTRVLGRPINYMDVPEDTARTAMQQQGLPEWMTESLLELGAITRAGYTSGLTSTVKELIGKEPYTFEEFLEAHKHCF</sequence>
<dbReference type="OrthoDB" id="9780595at2"/>
<keyword evidence="3" id="KW-1185">Reference proteome</keyword>
<protein>
    <submittedName>
        <fullName evidence="2">FMN-dependent NADH-azoreductase</fullName>
    </submittedName>
</protein>
<dbReference type="PATRIC" id="fig|512763.3.peg.2824"/>
<evidence type="ECO:0000313" key="2">
    <source>
        <dbReference type="EMBL" id="ALJ01430.1"/>
    </source>
</evidence>
<feature type="domain" description="NmrA-like" evidence="1">
    <location>
        <begin position="1"/>
        <end position="282"/>
    </location>
</feature>